<evidence type="ECO:0000313" key="2">
    <source>
        <dbReference type="Proteomes" id="UP000011083"/>
    </source>
</evidence>
<dbReference type="EMBL" id="KB007886">
    <property type="protein sequence ID" value="ELR22220.1"/>
    <property type="molecule type" value="Genomic_DNA"/>
</dbReference>
<keyword evidence="2" id="KW-1185">Reference proteome</keyword>
<dbReference type="AlphaFoldDB" id="L8HAL0"/>
<dbReference type="Proteomes" id="UP000011083">
    <property type="component" value="Unassembled WGS sequence"/>
</dbReference>
<dbReference type="KEGG" id="acan:ACA1_035500"/>
<sequence length="63" mass="6944">MFFTFGYCSPECVKAIHGVGNMYTASTILIKFLMDISLLGEQTKSTKLANSLGELMAKNGRHQ</sequence>
<evidence type="ECO:0000313" key="1">
    <source>
        <dbReference type="EMBL" id="ELR22220.1"/>
    </source>
</evidence>
<organism evidence="1 2">
    <name type="scientific">Acanthamoeba castellanii (strain ATCC 30010 / Neff)</name>
    <dbReference type="NCBI Taxonomy" id="1257118"/>
    <lineage>
        <taxon>Eukaryota</taxon>
        <taxon>Amoebozoa</taxon>
        <taxon>Discosea</taxon>
        <taxon>Longamoebia</taxon>
        <taxon>Centramoebida</taxon>
        <taxon>Acanthamoebidae</taxon>
        <taxon>Acanthamoeba</taxon>
    </lineage>
</organism>
<dbReference type="VEuPathDB" id="AmoebaDB:ACA1_035500"/>
<accession>L8HAL0</accession>
<dbReference type="RefSeq" id="XP_004348734.1">
    <property type="nucleotide sequence ID" value="XM_004348684.1"/>
</dbReference>
<proteinExistence type="predicted"/>
<reference evidence="1 2" key="1">
    <citation type="journal article" date="2013" name="Genome Biol.">
        <title>Genome of Acanthamoeba castellanii highlights extensive lateral gene transfer and early evolution of tyrosine kinase signaling.</title>
        <authorList>
            <person name="Clarke M."/>
            <person name="Lohan A.J."/>
            <person name="Liu B."/>
            <person name="Lagkouvardos I."/>
            <person name="Roy S."/>
            <person name="Zafar N."/>
            <person name="Bertelli C."/>
            <person name="Schilde C."/>
            <person name="Kianianmomeni A."/>
            <person name="Burglin T.R."/>
            <person name="Frech C."/>
            <person name="Turcotte B."/>
            <person name="Kopec K.O."/>
            <person name="Synnott J.M."/>
            <person name="Choo C."/>
            <person name="Paponov I."/>
            <person name="Finkler A."/>
            <person name="Soon Heng Tan C."/>
            <person name="Hutchins A.P."/>
            <person name="Weinmeier T."/>
            <person name="Rattei T."/>
            <person name="Chu J.S."/>
            <person name="Gimenez G."/>
            <person name="Irimia M."/>
            <person name="Rigden D.J."/>
            <person name="Fitzpatrick D.A."/>
            <person name="Lorenzo-Morales J."/>
            <person name="Bateman A."/>
            <person name="Chiu C.H."/>
            <person name="Tang P."/>
            <person name="Hegemann P."/>
            <person name="Fromm H."/>
            <person name="Raoult D."/>
            <person name="Greub G."/>
            <person name="Miranda-Saavedra D."/>
            <person name="Chen N."/>
            <person name="Nash P."/>
            <person name="Ginger M.L."/>
            <person name="Horn M."/>
            <person name="Schaap P."/>
            <person name="Caler L."/>
            <person name="Loftus B."/>
        </authorList>
    </citation>
    <scope>NUCLEOTIDE SEQUENCE [LARGE SCALE GENOMIC DNA]</scope>
    <source>
        <strain evidence="1 2">Neff</strain>
    </source>
</reference>
<dbReference type="GeneID" id="14923148"/>
<protein>
    <submittedName>
        <fullName evidence="1">Uncharacterized protein</fullName>
    </submittedName>
</protein>
<name>L8HAL0_ACACF</name>
<gene>
    <name evidence="1" type="ORF">ACA1_035500</name>
</gene>